<evidence type="ECO:0000313" key="3">
    <source>
        <dbReference type="Proteomes" id="UP000249061"/>
    </source>
</evidence>
<dbReference type="Gene3D" id="1.10.150.690">
    <property type="entry name" value="DUF2063"/>
    <property type="match status" value="1"/>
</dbReference>
<sequence>MKLARLFDVVGPYLEGRSTTEVTQRALWNGAPLKDSHRLEIYARFCAGHRDTATGGVHQVLREVAGERWASLVEAYFVDHPMHAVEINENGAKLAEWLSARDDVPTWWAQLADFEWWEWQTLVAPDSESDADGGGLRIASTVELRPYAYDFVGWLNADARSDAPAARDTLVIFWRNRKLDARRDRVSAEELAVLKAVNEGSAFERDGTFEDLHRAGILLGG</sequence>
<comment type="caution">
    <text evidence="2">The sequence shown here is derived from an EMBL/GenBank/DDBJ whole genome shotgun (WGS) entry which is preliminary data.</text>
</comment>
<evidence type="ECO:0000313" key="2">
    <source>
        <dbReference type="EMBL" id="PZR07273.1"/>
    </source>
</evidence>
<reference evidence="2 3" key="1">
    <citation type="submission" date="2017-08" db="EMBL/GenBank/DDBJ databases">
        <title>Infants hospitalized years apart are colonized by the same room-sourced microbial strains.</title>
        <authorList>
            <person name="Brooks B."/>
            <person name="Olm M.R."/>
            <person name="Firek B.A."/>
            <person name="Baker R."/>
            <person name="Thomas B.C."/>
            <person name="Morowitz M.J."/>
            <person name="Banfield J.F."/>
        </authorList>
    </citation>
    <scope>NUCLEOTIDE SEQUENCE [LARGE SCALE GENOMIC DNA]</scope>
    <source>
        <strain evidence="2">S2_003_000_R2_14</strain>
    </source>
</reference>
<dbReference type="AlphaFoldDB" id="A0A2W5T323"/>
<dbReference type="Proteomes" id="UP000249061">
    <property type="component" value="Unassembled WGS sequence"/>
</dbReference>
<accession>A0A2W5T323</accession>
<dbReference type="InterPro" id="IPR044922">
    <property type="entry name" value="DUF2063_N_sf"/>
</dbReference>
<gene>
    <name evidence="2" type="ORF">DI536_27860</name>
</gene>
<dbReference type="EMBL" id="QFQP01000032">
    <property type="protein sequence ID" value="PZR07273.1"/>
    <property type="molecule type" value="Genomic_DNA"/>
</dbReference>
<proteinExistence type="predicted"/>
<protein>
    <recommendedName>
        <fullName evidence="1">Putative DNA-binding domain-containing protein</fullName>
    </recommendedName>
</protein>
<evidence type="ECO:0000259" key="1">
    <source>
        <dbReference type="Pfam" id="PF09836"/>
    </source>
</evidence>
<feature type="domain" description="Putative DNA-binding" evidence="1">
    <location>
        <begin position="31"/>
        <end position="98"/>
    </location>
</feature>
<organism evidence="2 3">
    <name type="scientific">Archangium gephyra</name>
    <dbReference type="NCBI Taxonomy" id="48"/>
    <lineage>
        <taxon>Bacteria</taxon>
        <taxon>Pseudomonadati</taxon>
        <taxon>Myxococcota</taxon>
        <taxon>Myxococcia</taxon>
        <taxon>Myxococcales</taxon>
        <taxon>Cystobacterineae</taxon>
        <taxon>Archangiaceae</taxon>
        <taxon>Archangium</taxon>
    </lineage>
</organism>
<dbReference type="Pfam" id="PF09836">
    <property type="entry name" value="DUF2063"/>
    <property type="match status" value="1"/>
</dbReference>
<dbReference type="InterPro" id="IPR018640">
    <property type="entry name" value="DUF2063"/>
</dbReference>
<name>A0A2W5T323_9BACT</name>